<keyword evidence="2 5" id="KW-0812">Transmembrane</keyword>
<feature type="transmembrane region" description="Helical" evidence="5">
    <location>
        <begin position="356"/>
        <end position="377"/>
    </location>
</feature>
<gene>
    <name evidence="7" type="ORF">MLD63_05720</name>
</gene>
<evidence type="ECO:0000256" key="4">
    <source>
        <dbReference type="ARBA" id="ARBA00023136"/>
    </source>
</evidence>
<sequence length="391" mass="40263">MGIARDLYISRRPVAGLAAIGIFWGSFAAWLPEIKTRAGVSDAEFGVLMMLSAVGGMSAMMAAPWLRRRIGPTILPLSGLIFAIVASSPALVHGRTGLAAALLVIGASMSLCDILSNIRISDIEAREGRSLMNLNHAIYSLALAASAAIMGIFRAVGVPHALAAGLIVLVILGLVIVMRGARPLRDTAEREAEPSGIGAPWLIVLPGAAILWLSFVVENGVESWGAIHIERTLEVAGGLGSFGPAMFGLAMGLARLAGQGLTQTLGEVRLIAFSVCMAAIGTVALALAPVIGIAIFGAAAAGLGVAVVVPTANSLIARTVPAGQRASAIARAWMMGFTGFFIGPPLMGLISEAAGLRAAFGLLACAVVLMLPCLWLLARRLRGRPATAQRA</sequence>
<evidence type="ECO:0000256" key="5">
    <source>
        <dbReference type="SAM" id="Phobius"/>
    </source>
</evidence>
<feature type="transmembrane region" description="Helical" evidence="5">
    <location>
        <begin position="270"/>
        <end position="288"/>
    </location>
</feature>
<accession>A0ABT1MNQ2</accession>
<dbReference type="PANTHER" id="PTHR23514:SF13">
    <property type="entry name" value="INNER MEMBRANE PROTEIN YBJJ"/>
    <property type="match status" value="1"/>
</dbReference>
<feature type="transmembrane region" description="Helical" evidence="5">
    <location>
        <begin position="12"/>
        <end position="31"/>
    </location>
</feature>
<evidence type="ECO:0000313" key="7">
    <source>
        <dbReference type="EMBL" id="MCQ0969922.1"/>
    </source>
</evidence>
<feature type="transmembrane region" description="Helical" evidence="5">
    <location>
        <begin position="137"/>
        <end position="155"/>
    </location>
</feature>
<protein>
    <submittedName>
        <fullName evidence="7">MFS transporter</fullName>
    </submittedName>
</protein>
<feature type="transmembrane region" description="Helical" evidence="5">
    <location>
        <begin position="237"/>
        <end position="258"/>
    </location>
</feature>
<feature type="transmembrane region" description="Helical" evidence="5">
    <location>
        <begin position="43"/>
        <end position="66"/>
    </location>
</feature>
<dbReference type="InterPro" id="IPR036259">
    <property type="entry name" value="MFS_trans_sf"/>
</dbReference>
<proteinExistence type="predicted"/>
<dbReference type="Proteomes" id="UP001203945">
    <property type="component" value="Unassembled WGS sequence"/>
</dbReference>
<feature type="domain" description="Major facilitator superfamily (MFS) profile" evidence="6">
    <location>
        <begin position="204"/>
        <end position="391"/>
    </location>
</feature>
<organism evidence="7 8">
    <name type="scientific">Paracoccus albicereus</name>
    <dbReference type="NCBI Taxonomy" id="2922394"/>
    <lineage>
        <taxon>Bacteria</taxon>
        <taxon>Pseudomonadati</taxon>
        <taxon>Pseudomonadota</taxon>
        <taxon>Alphaproteobacteria</taxon>
        <taxon>Rhodobacterales</taxon>
        <taxon>Paracoccaceae</taxon>
        <taxon>Paracoccus</taxon>
    </lineage>
</organism>
<dbReference type="PROSITE" id="PS50850">
    <property type="entry name" value="MFS"/>
    <property type="match status" value="1"/>
</dbReference>
<keyword evidence="3 5" id="KW-1133">Transmembrane helix</keyword>
<evidence type="ECO:0000259" key="6">
    <source>
        <dbReference type="PROSITE" id="PS50850"/>
    </source>
</evidence>
<reference evidence="7 8" key="1">
    <citation type="submission" date="2022-03" db="EMBL/GenBank/DDBJ databases">
        <authorList>
            <person name="He Y."/>
        </authorList>
    </citation>
    <scope>NUCLEOTIDE SEQUENCE [LARGE SCALE GENOMIC DNA]</scope>
    <source>
        <strain evidence="7 8">TK19116</strain>
    </source>
</reference>
<name>A0ABT1MNQ2_9RHOB</name>
<dbReference type="SUPFAM" id="SSF103473">
    <property type="entry name" value="MFS general substrate transporter"/>
    <property type="match status" value="1"/>
</dbReference>
<evidence type="ECO:0000256" key="1">
    <source>
        <dbReference type="ARBA" id="ARBA00004141"/>
    </source>
</evidence>
<evidence type="ECO:0000256" key="2">
    <source>
        <dbReference type="ARBA" id="ARBA00022692"/>
    </source>
</evidence>
<feature type="transmembrane region" description="Helical" evidence="5">
    <location>
        <begin position="294"/>
        <end position="316"/>
    </location>
</feature>
<feature type="transmembrane region" description="Helical" evidence="5">
    <location>
        <begin position="73"/>
        <end position="92"/>
    </location>
</feature>
<comment type="subcellular location">
    <subcellularLocation>
        <location evidence="1">Membrane</location>
        <topology evidence="1">Multi-pass membrane protein</topology>
    </subcellularLocation>
</comment>
<feature type="transmembrane region" description="Helical" evidence="5">
    <location>
        <begin position="98"/>
        <end position="116"/>
    </location>
</feature>
<dbReference type="InterPro" id="IPR020846">
    <property type="entry name" value="MFS_dom"/>
</dbReference>
<dbReference type="Pfam" id="PF07690">
    <property type="entry name" value="MFS_1"/>
    <property type="match status" value="1"/>
</dbReference>
<keyword evidence="8" id="KW-1185">Reference proteome</keyword>
<feature type="transmembrane region" description="Helical" evidence="5">
    <location>
        <begin position="199"/>
        <end position="217"/>
    </location>
</feature>
<evidence type="ECO:0000256" key="3">
    <source>
        <dbReference type="ARBA" id="ARBA00022989"/>
    </source>
</evidence>
<dbReference type="PANTHER" id="PTHR23514">
    <property type="entry name" value="BYPASS OF STOP CODON PROTEIN 6"/>
    <property type="match status" value="1"/>
</dbReference>
<keyword evidence="4 5" id="KW-0472">Membrane</keyword>
<feature type="transmembrane region" description="Helical" evidence="5">
    <location>
        <begin position="328"/>
        <end position="350"/>
    </location>
</feature>
<evidence type="ECO:0000313" key="8">
    <source>
        <dbReference type="Proteomes" id="UP001203945"/>
    </source>
</evidence>
<dbReference type="Gene3D" id="1.20.1250.20">
    <property type="entry name" value="MFS general substrate transporter like domains"/>
    <property type="match status" value="2"/>
</dbReference>
<dbReference type="InterPro" id="IPR051788">
    <property type="entry name" value="MFS_Transporter"/>
</dbReference>
<dbReference type="InterPro" id="IPR011701">
    <property type="entry name" value="MFS"/>
</dbReference>
<comment type="caution">
    <text evidence="7">The sequence shown here is derived from an EMBL/GenBank/DDBJ whole genome shotgun (WGS) entry which is preliminary data.</text>
</comment>
<feature type="transmembrane region" description="Helical" evidence="5">
    <location>
        <begin position="161"/>
        <end position="178"/>
    </location>
</feature>
<dbReference type="EMBL" id="JAKZEU010000002">
    <property type="protein sequence ID" value="MCQ0969922.1"/>
    <property type="molecule type" value="Genomic_DNA"/>
</dbReference>